<keyword evidence="1" id="KW-0175">Coiled coil</keyword>
<dbReference type="PANTHER" id="PTHR45661">
    <property type="entry name" value="SURFACE ANTIGEN"/>
    <property type="match status" value="1"/>
</dbReference>
<dbReference type="PANTHER" id="PTHR45661:SF3">
    <property type="entry name" value="IG-LIKE DOMAIN-CONTAINING PROTEIN"/>
    <property type="match status" value="1"/>
</dbReference>
<dbReference type="Gene3D" id="3.80.10.10">
    <property type="entry name" value="Ribonuclease Inhibitor"/>
    <property type="match status" value="2"/>
</dbReference>
<dbReference type="Pfam" id="PF13306">
    <property type="entry name" value="LRR_5"/>
    <property type="match status" value="1"/>
</dbReference>
<accession>A0A5K1VFC0</accession>
<comment type="caution">
    <text evidence="2">The sequence shown here is derived from an EMBL/GenBank/DDBJ whole genome shotgun (WGS) entry which is preliminary data.</text>
</comment>
<dbReference type="OMA" id="WNPISIK"/>
<dbReference type="VEuPathDB" id="AmoebaDB:KM1_123380"/>
<sequence length="398" mass="45340">MNKSKQLDSYSILIICKYFKTPEDFINIICVCKKFNETLKKLRFNPISIITKKLFPLIQTQYLYFPTDERIPTIEFYCYDCKITFSRFFFTSNKQKTKFKCIEYTLNDRMKFGNKIPKLIKSLGKGLFADSNFEKIIPYSPPPHCSICNKLHNIVPNSGINENPQLNHSKSKNILLNLQLDSLEDNVNELTDQQKEENKKFLQIPNYIQSIGSECFLNCSSLTFIKLSNTITELGNGAFKNCAKVSHLILSTNITSLPPTLCYGCHSLSQISFPPYLVSIGDNAFAQCTNLVSLQLPQTITSIGSFAFCGCCSLRSVNIPSINKINPYTFSECFSLYQISIPSTVTAIDTCAFKKCTSLTQIGLCSSLVKFGDSCFYQCHYRLFKDYILPERCFINYN</sequence>
<dbReference type="VEuPathDB" id="AmoebaDB:EHI7A_064290"/>
<dbReference type="VEuPathDB" id="AmoebaDB:EHI8A_067220"/>
<dbReference type="InterPro" id="IPR026906">
    <property type="entry name" value="LRR_5"/>
</dbReference>
<dbReference type="EMBL" id="BDEQ01000001">
    <property type="protein sequence ID" value="GAT98546.1"/>
    <property type="molecule type" value="Genomic_DNA"/>
</dbReference>
<dbReference type="Proteomes" id="UP000078387">
    <property type="component" value="Unassembled WGS sequence"/>
</dbReference>
<dbReference type="SUPFAM" id="SSF52058">
    <property type="entry name" value="L domain-like"/>
    <property type="match status" value="1"/>
</dbReference>
<protein>
    <submittedName>
        <fullName evidence="2">Leucine rich repeat protein bspa family</fullName>
    </submittedName>
</protein>
<gene>
    <name evidence="2" type="ORF">CL6EHI_131490</name>
</gene>
<dbReference type="VEuPathDB" id="AmoebaDB:EHI_131490"/>
<dbReference type="VEuPathDB" id="AmoebaDB:EHI5A_098360"/>
<dbReference type="InterPro" id="IPR032675">
    <property type="entry name" value="LRR_dom_sf"/>
</dbReference>
<dbReference type="AlphaFoldDB" id="A0A5K1VFC0"/>
<evidence type="ECO:0000313" key="3">
    <source>
        <dbReference type="Proteomes" id="UP000078387"/>
    </source>
</evidence>
<proteinExistence type="predicted"/>
<name>A0A5K1VFC0_ENTHI</name>
<feature type="coiled-coil region" evidence="1">
    <location>
        <begin position="173"/>
        <end position="200"/>
    </location>
</feature>
<evidence type="ECO:0000256" key="1">
    <source>
        <dbReference type="SAM" id="Coils"/>
    </source>
</evidence>
<dbReference type="InterPro" id="IPR053139">
    <property type="entry name" value="Surface_bspA-like"/>
</dbReference>
<reference evidence="2 3" key="1">
    <citation type="submission" date="2016-05" db="EMBL/GenBank/DDBJ databases">
        <title>First whole genome sequencing of Entamoeba histolytica HM1:IMSS-clone-6.</title>
        <authorList>
            <person name="Mukherjee Avik.K."/>
            <person name="Izumyama S."/>
            <person name="Nakada-Tsukui K."/>
            <person name="Nozaki T."/>
        </authorList>
    </citation>
    <scope>NUCLEOTIDE SEQUENCE [LARGE SCALE GENOMIC DNA]</scope>
    <source>
        <strain evidence="2 3">HM1:IMSS clone 6</strain>
    </source>
</reference>
<evidence type="ECO:0000313" key="2">
    <source>
        <dbReference type="EMBL" id="GAT98546.1"/>
    </source>
</evidence>
<organism evidence="2 3">
    <name type="scientific">Entamoeba histolytica</name>
    <dbReference type="NCBI Taxonomy" id="5759"/>
    <lineage>
        <taxon>Eukaryota</taxon>
        <taxon>Amoebozoa</taxon>
        <taxon>Evosea</taxon>
        <taxon>Archamoebae</taxon>
        <taxon>Mastigamoebida</taxon>
        <taxon>Entamoebidae</taxon>
        <taxon>Entamoeba</taxon>
    </lineage>
</organism>